<organism evidence="1 2">
    <name type="scientific">Alternaria atra</name>
    <dbReference type="NCBI Taxonomy" id="119953"/>
    <lineage>
        <taxon>Eukaryota</taxon>
        <taxon>Fungi</taxon>
        <taxon>Dikarya</taxon>
        <taxon>Ascomycota</taxon>
        <taxon>Pezizomycotina</taxon>
        <taxon>Dothideomycetes</taxon>
        <taxon>Pleosporomycetidae</taxon>
        <taxon>Pleosporales</taxon>
        <taxon>Pleosporineae</taxon>
        <taxon>Pleosporaceae</taxon>
        <taxon>Alternaria</taxon>
        <taxon>Alternaria sect. Ulocladioides</taxon>
    </lineage>
</organism>
<accession>A0A8J2I990</accession>
<protein>
    <recommendedName>
        <fullName evidence="3">Ankyrin repeat protein</fullName>
    </recommendedName>
</protein>
<dbReference type="Proteomes" id="UP000676310">
    <property type="component" value="Unassembled WGS sequence"/>
</dbReference>
<evidence type="ECO:0000313" key="2">
    <source>
        <dbReference type="Proteomes" id="UP000676310"/>
    </source>
</evidence>
<proteinExistence type="predicted"/>
<comment type="caution">
    <text evidence="1">The sequence shown here is derived from an EMBL/GenBank/DDBJ whole genome shotgun (WGS) entry which is preliminary data.</text>
</comment>
<dbReference type="RefSeq" id="XP_043171380.1">
    <property type="nucleotide sequence ID" value="XM_043315445.1"/>
</dbReference>
<dbReference type="InterPro" id="IPR055530">
    <property type="entry name" value="DUF7104"/>
</dbReference>
<dbReference type="AlphaFoldDB" id="A0A8J2I990"/>
<dbReference type="GeneID" id="67019858"/>
<dbReference type="OrthoDB" id="7464126at2759"/>
<evidence type="ECO:0008006" key="3">
    <source>
        <dbReference type="Google" id="ProtNLM"/>
    </source>
</evidence>
<reference evidence="1" key="1">
    <citation type="submission" date="2021-05" db="EMBL/GenBank/DDBJ databases">
        <authorList>
            <person name="Stam R."/>
        </authorList>
    </citation>
    <scope>NUCLEOTIDE SEQUENCE</scope>
    <source>
        <strain evidence="1">CS162</strain>
    </source>
</reference>
<keyword evidence="2" id="KW-1185">Reference proteome</keyword>
<gene>
    <name evidence="1" type="ORF">ALTATR162_LOCUS7816</name>
</gene>
<sequence>MRQGFFWKAALIAIVKKAPLKLLTILLDRRGADVLITEKVVVAAAANYGNSKEVMTLLLDRRGADVPITEEVVAAIVRGFDKDVMTLLLDRRGADVPITEEVVKAAAANDGNGKDVMALLLDKRGADVPITEKVLEKVIFNTGNGKEVMTLLLDRREKEVIEALARPIGGFSLTFEKTSPSSFRVHLMSGWLYRKFGVRALNSS</sequence>
<name>A0A8J2I990_9PLEO</name>
<evidence type="ECO:0000313" key="1">
    <source>
        <dbReference type="EMBL" id="CAG5174576.1"/>
    </source>
</evidence>
<dbReference type="Gene3D" id="1.20.5.340">
    <property type="match status" value="2"/>
</dbReference>
<dbReference type="EMBL" id="CAJRGZ010000022">
    <property type="protein sequence ID" value="CAG5174576.1"/>
    <property type="molecule type" value="Genomic_DNA"/>
</dbReference>
<dbReference type="Pfam" id="PF23397">
    <property type="entry name" value="DUF7104"/>
    <property type="match status" value="4"/>
</dbReference>